<keyword evidence="6" id="KW-0675">Receptor</keyword>
<feature type="transmembrane region" description="Helical" evidence="8">
    <location>
        <begin position="283"/>
        <end position="304"/>
    </location>
</feature>
<feature type="transmembrane region" description="Helical" evidence="8">
    <location>
        <begin position="70"/>
        <end position="89"/>
    </location>
</feature>
<evidence type="ECO:0000256" key="7">
    <source>
        <dbReference type="ARBA" id="ARBA00023224"/>
    </source>
</evidence>
<dbReference type="GO" id="GO:0004930">
    <property type="term" value="F:G protein-coupled receptor activity"/>
    <property type="evidence" value="ECO:0007669"/>
    <property type="project" value="UniProtKB-KW"/>
</dbReference>
<dbReference type="InterPro" id="IPR017452">
    <property type="entry name" value="GPCR_Rhodpsn_7TM"/>
</dbReference>
<feature type="transmembrane region" description="Helical" evidence="8">
    <location>
        <begin position="190"/>
        <end position="212"/>
    </location>
</feature>
<evidence type="ECO:0000313" key="11">
    <source>
        <dbReference type="Proteomes" id="UP000275408"/>
    </source>
</evidence>
<keyword evidence="11" id="KW-1185">Reference proteome</keyword>
<dbReference type="PANTHER" id="PTHR45695:SF9">
    <property type="entry name" value="LEUCOKININ RECEPTOR"/>
    <property type="match status" value="1"/>
</dbReference>
<evidence type="ECO:0000256" key="4">
    <source>
        <dbReference type="ARBA" id="ARBA00023040"/>
    </source>
</evidence>
<feature type="domain" description="G-protein coupled receptors family 1 profile" evidence="9">
    <location>
        <begin position="49"/>
        <end position="302"/>
    </location>
</feature>
<dbReference type="SUPFAM" id="SSF81321">
    <property type="entry name" value="Family A G protein-coupled receptor-like"/>
    <property type="match status" value="1"/>
</dbReference>
<keyword evidence="3 8" id="KW-1133">Transmembrane helix</keyword>
<dbReference type="STRING" id="46731.A0A3M6TY77"/>
<dbReference type="PROSITE" id="PS50262">
    <property type="entry name" value="G_PROTEIN_RECEP_F1_2"/>
    <property type="match status" value="1"/>
</dbReference>
<protein>
    <recommendedName>
        <fullName evidence="9">G-protein coupled receptors family 1 profile domain-containing protein</fullName>
    </recommendedName>
</protein>
<keyword evidence="5 8" id="KW-0472">Membrane</keyword>
<name>A0A3M6TY77_POCDA</name>
<sequence length="346" mass="39142">MMNDSCYENMADSVPAINTTDSERIPAFLTQRIVQQICYGMIFVLSMAGNAVMLAVLLHRGSRLLSRKDILLLNMIVAESAVAITSIPLDFTLLFLNDGWLFGPFMCHILWPMQTAPFGALVLTLTAMSIQRYKGIVHQMRSRNAGRKSSFVTVIFIWLFSLIIVVPYGVFLRLEEGQCSETWGAIGSQVYTLGLFAFHYVIPLTIITFCYARIAIRIRHGQREGASIISGTHKARLKRSRRHVRAMRMVILFVVVFAVCMLPHQVVWLWITFGKEVNYSDNLLTFAYMFTFTSSFANPLVYFTQNPALKAKLKSLILCRLMPDSRLRTGNSFFTTSDDASADSRV</sequence>
<feature type="transmembrane region" description="Helical" evidence="8">
    <location>
        <begin position="109"/>
        <end position="130"/>
    </location>
</feature>
<feature type="transmembrane region" description="Helical" evidence="8">
    <location>
        <begin position="33"/>
        <end position="58"/>
    </location>
</feature>
<dbReference type="OrthoDB" id="10049706at2759"/>
<reference evidence="10 11" key="1">
    <citation type="journal article" date="2018" name="Sci. Rep.">
        <title>Comparative analysis of the Pocillopora damicornis genome highlights role of immune system in coral evolution.</title>
        <authorList>
            <person name="Cunning R."/>
            <person name="Bay R.A."/>
            <person name="Gillette P."/>
            <person name="Baker A.C."/>
            <person name="Traylor-Knowles N."/>
        </authorList>
    </citation>
    <scope>NUCLEOTIDE SEQUENCE [LARGE SCALE GENOMIC DNA]</scope>
    <source>
        <strain evidence="10">RSMAS</strain>
        <tissue evidence="10">Whole animal</tissue>
    </source>
</reference>
<evidence type="ECO:0000256" key="5">
    <source>
        <dbReference type="ARBA" id="ARBA00023136"/>
    </source>
</evidence>
<dbReference type="PANTHER" id="PTHR45695">
    <property type="entry name" value="LEUCOKININ RECEPTOR-RELATED"/>
    <property type="match status" value="1"/>
</dbReference>
<dbReference type="Pfam" id="PF00001">
    <property type="entry name" value="7tm_1"/>
    <property type="match status" value="1"/>
</dbReference>
<dbReference type="Gene3D" id="1.20.1070.10">
    <property type="entry name" value="Rhodopsin 7-helix transmembrane proteins"/>
    <property type="match status" value="1"/>
</dbReference>
<keyword evidence="2 8" id="KW-0812">Transmembrane</keyword>
<evidence type="ECO:0000256" key="1">
    <source>
        <dbReference type="ARBA" id="ARBA00004141"/>
    </source>
</evidence>
<evidence type="ECO:0000256" key="8">
    <source>
        <dbReference type="SAM" id="Phobius"/>
    </source>
</evidence>
<proteinExistence type="predicted"/>
<keyword evidence="4" id="KW-0297">G-protein coupled receptor</keyword>
<accession>A0A3M6TY77</accession>
<dbReference type="PRINTS" id="PR00237">
    <property type="entry name" value="GPCRRHODOPSN"/>
</dbReference>
<dbReference type="OMA" id="CITECEK"/>
<dbReference type="Proteomes" id="UP000275408">
    <property type="component" value="Unassembled WGS sequence"/>
</dbReference>
<evidence type="ECO:0000256" key="6">
    <source>
        <dbReference type="ARBA" id="ARBA00023170"/>
    </source>
</evidence>
<evidence type="ECO:0000256" key="2">
    <source>
        <dbReference type="ARBA" id="ARBA00022692"/>
    </source>
</evidence>
<evidence type="ECO:0000259" key="9">
    <source>
        <dbReference type="PROSITE" id="PS50262"/>
    </source>
</evidence>
<feature type="transmembrane region" description="Helical" evidence="8">
    <location>
        <begin position="246"/>
        <end position="271"/>
    </location>
</feature>
<dbReference type="EMBL" id="RCHS01002704">
    <property type="protein sequence ID" value="RMX46254.1"/>
    <property type="molecule type" value="Genomic_DNA"/>
</dbReference>
<comment type="subcellular location">
    <subcellularLocation>
        <location evidence="1">Membrane</location>
        <topology evidence="1">Multi-pass membrane protein</topology>
    </subcellularLocation>
</comment>
<dbReference type="InterPro" id="IPR000276">
    <property type="entry name" value="GPCR_Rhodpsn"/>
</dbReference>
<comment type="caution">
    <text evidence="10">The sequence shown here is derived from an EMBL/GenBank/DDBJ whole genome shotgun (WGS) entry which is preliminary data.</text>
</comment>
<evidence type="ECO:0000256" key="3">
    <source>
        <dbReference type="ARBA" id="ARBA00022989"/>
    </source>
</evidence>
<organism evidence="10 11">
    <name type="scientific">Pocillopora damicornis</name>
    <name type="common">Cauliflower coral</name>
    <name type="synonym">Millepora damicornis</name>
    <dbReference type="NCBI Taxonomy" id="46731"/>
    <lineage>
        <taxon>Eukaryota</taxon>
        <taxon>Metazoa</taxon>
        <taxon>Cnidaria</taxon>
        <taxon>Anthozoa</taxon>
        <taxon>Hexacorallia</taxon>
        <taxon>Scleractinia</taxon>
        <taxon>Astrocoeniina</taxon>
        <taxon>Pocilloporidae</taxon>
        <taxon>Pocillopora</taxon>
    </lineage>
</organism>
<keyword evidence="7" id="KW-0807">Transducer</keyword>
<dbReference type="AlphaFoldDB" id="A0A3M6TY77"/>
<dbReference type="CDD" id="cd00637">
    <property type="entry name" value="7tm_classA_rhodopsin-like"/>
    <property type="match status" value="1"/>
</dbReference>
<feature type="transmembrane region" description="Helical" evidence="8">
    <location>
        <begin position="151"/>
        <end position="170"/>
    </location>
</feature>
<gene>
    <name evidence="10" type="ORF">pdam_00000703</name>
</gene>
<dbReference type="GO" id="GO:0005886">
    <property type="term" value="C:plasma membrane"/>
    <property type="evidence" value="ECO:0007669"/>
    <property type="project" value="TreeGrafter"/>
</dbReference>
<evidence type="ECO:0000313" key="10">
    <source>
        <dbReference type="EMBL" id="RMX46254.1"/>
    </source>
</evidence>